<dbReference type="PROSITE" id="PS50088">
    <property type="entry name" value="ANK_REPEAT"/>
    <property type="match status" value="7"/>
</dbReference>
<evidence type="ECO:0008006" key="7">
    <source>
        <dbReference type="Google" id="ProtNLM"/>
    </source>
</evidence>
<dbReference type="PROSITE" id="PS50297">
    <property type="entry name" value="ANK_REP_REGION"/>
    <property type="match status" value="7"/>
</dbReference>
<feature type="repeat" description="ANK" evidence="3">
    <location>
        <begin position="201"/>
        <end position="233"/>
    </location>
</feature>
<evidence type="ECO:0000313" key="6">
    <source>
        <dbReference type="Proteomes" id="UP000614610"/>
    </source>
</evidence>
<sequence>MDRAADDLYFRMLYDQVQLPNRDFDQDLLNATVRIAAINGEEGIVRKLLDQPGASPFSSDKDGKTPLHHAAAGGHCAVMKILLERDQAQRRDYIDAGDMQGRTPLYYSVSSGFGDVAHLLITVGANLDARNRYGQTLLHQLAACGNDTAVRFLFEVLGKPKINIEDYNSKTPLYAAAENGRVSMAHLLVKYGADWNAKNRAGQTMLHKAAEAGGVRAIQPLLKIGLDPLAATRRGETPLYIAAQYERKEFVKELLTTYGNTLLHASVQDTKGWGPLHYAASQGCINVVHTLASVAKEARIDLMLHIDELDSTGRPPLYLAAQAGNHEIVKLLKFYGANIELCDSQGQTLLHRAIREGDAAAASVLAICEARLSTQDSNGNTPLHIARGDAYDAVEELLKLEAGRAFRQRNKLNRNPLHEVAASDDSAAKILGLYLEYARPRSLRCLGDKNQEIPLHLAVSKGNIEMVRRLLHEDSLVKKQITAKDNGGETALHKAARHGHAVIAQLLLEKGSDEVECDIKGRIPLHTAARGGESEVIKVFKSRIGLSKVTWEEYQAVWDNDHKTPHDLAVESGDEATIMLFIEPNTLWTGTTDLLETLHPEGSEPEFEGLSTEYDDGASDASSDISDVESIYSVQSLASSQSSISESVSVYRGACEKLAEILCEDADLHRLYSEAIERLSRDNFNRLHDNVLKEFFRDLRSETGDVGLHLQVVRFLRRRSERQQVTGLIHRICDPNSNNDNIQFTRTLQAQKESRDETLNRFLKSRDQTNTAVHVAEISERSEEINLGGDIELDDDDTSDEEEDETKPPPVKNLSSVTNFLIYGKSFQSLKSNLFAFLHPPATIPAALELGNIRALQRLLAKRFDRVAIGEYFWIRELDDGGYSADEIAAILMEDAADTPWIYFESRASSQPADTDIDTYPKDGVHVSRCVHQCFDHLAGETKLHEVPRDIDMDTSISEIQELCGLTDIIPSSHELERWNGTVVFQEENSIAIVSYPGLRTLEKLVIILRHLCTAANHMQASSLCCDSFTVLVHQIHQLETEDKIPPINICSIKLSLIWKLLVGVKGSDIHTLAVEPTLSSLRSCLLPILQSTEDNLFRDIPHNSPDEILNVLSLTVQFLSLGLLSYNQGHAGPIYPFFLDTPQQKIILTGTNPYQNESHCIALELTNLTCIGDMIGSPVLAFRAYSSVTNALNYKEKGSFDIFATAEDLLDTWGPGDLVIRGVFSPSLYAIKICGGIISPNTEENSMFHWSNSTRMNRCMKSPFSPRVKIRVGSPVEINGSCVLDQNECWENSNCVFENLEVHRDHWKTDEKQFGAQAGNYFLLQANRAKHKIPGKTWKQEILEQEPNMLVPYLNCLCGLQVSFCTGVARRVTLGQLIADVFLIFVDRYFTEELLQDHLDNIIHSLQNNTFRVCLKNMCEKIRNTTLSIVQKIVSSLRSTGIDVEKKFLSVAWLLPDNEGPIQCLRILCNDKSKTNSWVHVLADSEDCATFAYISTSCLVTPEVQCQGSSPRWHSTTPLLETSVFQHSSGSAQPVEPLDNRKVYFFQKMDTSLKVTVSRQVGSTIPALHITPSIIPARFARRLRGISGNPWIRIRERQKQFETSAELVVVLAETKQVPGFRAKSVINPQNQTPTTLAPT</sequence>
<dbReference type="EMBL" id="WIWT01000149">
    <property type="protein sequence ID" value="KAF3197802.1"/>
    <property type="molecule type" value="Genomic_DNA"/>
</dbReference>
<dbReference type="PRINTS" id="PR01415">
    <property type="entry name" value="ANKYRIN"/>
</dbReference>
<dbReference type="InterPro" id="IPR036770">
    <property type="entry name" value="Ankyrin_rpt-contain_sf"/>
</dbReference>
<organism evidence="5 6">
    <name type="scientific">Orbilia oligospora</name>
    <name type="common">Nematode-trapping fungus</name>
    <name type="synonym">Arthrobotrys oligospora</name>
    <dbReference type="NCBI Taxonomy" id="2813651"/>
    <lineage>
        <taxon>Eukaryota</taxon>
        <taxon>Fungi</taxon>
        <taxon>Dikarya</taxon>
        <taxon>Ascomycota</taxon>
        <taxon>Pezizomycotina</taxon>
        <taxon>Orbiliomycetes</taxon>
        <taxon>Orbiliales</taxon>
        <taxon>Orbiliaceae</taxon>
        <taxon>Orbilia</taxon>
    </lineage>
</organism>
<keyword evidence="1" id="KW-0677">Repeat</keyword>
<evidence type="ECO:0000256" key="4">
    <source>
        <dbReference type="SAM" id="MobiDB-lite"/>
    </source>
</evidence>
<feature type="repeat" description="ANK" evidence="3">
    <location>
        <begin position="62"/>
        <end position="85"/>
    </location>
</feature>
<dbReference type="Proteomes" id="UP000614610">
    <property type="component" value="Unassembled WGS sequence"/>
</dbReference>
<feature type="repeat" description="ANK" evidence="3">
    <location>
        <begin position="312"/>
        <end position="344"/>
    </location>
</feature>
<feature type="compositionally biased region" description="Acidic residues" evidence="4">
    <location>
        <begin position="603"/>
        <end position="618"/>
    </location>
</feature>
<reference evidence="5" key="1">
    <citation type="submission" date="2019-06" db="EMBL/GenBank/DDBJ databases">
        <authorList>
            <person name="Palmer J.M."/>
        </authorList>
    </citation>
    <scope>NUCLEOTIDE SEQUENCE</scope>
    <source>
        <strain evidence="5">TWF679</strain>
    </source>
</reference>
<feature type="repeat" description="ANK" evidence="3">
    <location>
        <begin position="100"/>
        <end position="132"/>
    </location>
</feature>
<name>A0A8H8UT03_ORBOL</name>
<evidence type="ECO:0000256" key="3">
    <source>
        <dbReference type="PROSITE-ProRule" id="PRU00023"/>
    </source>
</evidence>
<feature type="compositionally biased region" description="Acidic residues" evidence="4">
    <location>
        <begin position="791"/>
        <end position="805"/>
    </location>
</feature>
<evidence type="ECO:0000256" key="1">
    <source>
        <dbReference type="ARBA" id="ARBA00022737"/>
    </source>
</evidence>
<proteinExistence type="predicted"/>
<dbReference type="SUPFAM" id="SSF48403">
    <property type="entry name" value="Ankyrin repeat"/>
    <property type="match status" value="2"/>
</dbReference>
<feature type="region of interest" description="Disordered" evidence="4">
    <location>
        <begin position="787"/>
        <end position="812"/>
    </location>
</feature>
<gene>
    <name evidence="5" type="ORF">TWF679_002637</name>
</gene>
<dbReference type="Gene3D" id="1.25.40.20">
    <property type="entry name" value="Ankyrin repeat-containing domain"/>
    <property type="match status" value="6"/>
</dbReference>
<dbReference type="PANTHER" id="PTHR24198">
    <property type="entry name" value="ANKYRIN REPEAT AND PROTEIN KINASE DOMAIN-CONTAINING PROTEIN"/>
    <property type="match status" value="1"/>
</dbReference>
<dbReference type="InterPro" id="IPR002110">
    <property type="entry name" value="Ankyrin_rpt"/>
</dbReference>
<feature type="repeat" description="ANK" evidence="3">
    <location>
        <begin position="168"/>
        <end position="200"/>
    </location>
</feature>
<feature type="repeat" description="ANK" evidence="3">
    <location>
        <begin position="487"/>
        <end position="513"/>
    </location>
</feature>
<feature type="region of interest" description="Disordered" evidence="4">
    <location>
        <begin position="598"/>
        <end position="623"/>
    </location>
</feature>
<dbReference type="Pfam" id="PF00023">
    <property type="entry name" value="Ank"/>
    <property type="match status" value="1"/>
</dbReference>
<dbReference type="OrthoDB" id="428577at2759"/>
<accession>A0A8H8UT03</accession>
<feature type="repeat" description="ANK" evidence="3">
    <location>
        <begin position="450"/>
        <end position="471"/>
    </location>
</feature>
<evidence type="ECO:0000313" key="5">
    <source>
        <dbReference type="EMBL" id="KAF3197802.1"/>
    </source>
</evidence>
<dbReference type="Pfam" id="PF12796">
    <property type="entry name" value="Ank_2"/>
    <property type="match status" value="4"/>
</dbReference>
<dbReference type="PANTHER" id="PTHR24198:SF165">
    <property type="entry name" value="ANKYRIN REPEAT-CONTAINING PROTEIN-RELATED"/>
    <property type="match status" value="1"/>
</dbReference>
<keyword evidence="2 3" id="KW-0040">ANK repeat</keyword>
<comment type="caution">
    <text evidence="5">The sequence shown here is derived from an EMBL/GenBank/DDBJ whole genome shotgun (WGS) entry which is preliminary data.</text>
</comment>
<dbReference type="SMART" id="SM00248">
    <property type="entry name" value="ANK"/>
    <property type="match status" value="13"/>
</dbReference>
<evidence type="ECO:0000256" key="2">
    <source>
        <dbReference type="ARBA" id="ARBA00023043"/>
    </source>
</evidence>
<protein>
    <recommendedName>
        <fullName evidence="7">Protein ssh4</fullName>
    </recommendedName>
</protein>